<dbReference type="Proteomes" id="UP000663608">
    <property type="component" value="Chromosome"/>
</dbReference>
<proteinExistence type="predicted"/>
<sequence>MNKRRYPIFLALASTVVLFITFMFMLNLNQFSGYTGDDFLYHFVYAGAWPTEHLRPYHNLWDFVSAVYTHMSIWNARMTSIIFEIFAMQLPKGIFNIFNAAIYALVGLLLNILVSGRSAIFKPLHLLLTFLLMWFFIPGMGTTVLWASGTANYLWPTVIIIAFFLPFRFNKDIKKRSLSFGLFLLGILAGFTNEVGGATAILVAVLFMIYNFRKSPSEGILTQAYGVLGAIIGFVLQVSLSAGSAETQNYGKSAGFWQQIQVVFSETIHYSGYLILILLILSVLLFIRRRQWEDTVENLVVSSLFFFGSGLAGCVAIIASPITPARLWFVSNILFITALLLMLEAWQELRLQKIWTKLPLFLVILVMAFVAIPSYAYNLKEVKSSYQYFYTAQSIAQKAQKTGESVARVPGMPITSNSFNPYYGTPYLVASEHPEKEWANVWFAQYYGLKQVYLDNQVPLQKVPNQDFVLVRGIISLYKRYLGRLQTSLFPIGPQTVLKAETDPSLISKNKKMGKNPKPNNDNLSSSKPWLRNALIRYIDVQSKQIVGTERITSPYNESYDISHASVQGYRTLASNPKVYRFNQSTEQTIDIKVKADLHNITIFFNDNKGKTVSTANIEALTNQIVTIQLPRGYQKNSSKITTLSIQADSSWDQTLILTKIPFWKDWSRLTLLSIIGSGLVLLLVYDFFLERSMK</sequence>
<feature type="transmembrane region" description="Helical" evidence="2">
    <location>
        <begin position="670"/>
        <end position="690"/>
    </location>
</feature>
<feature type="transmembrane region" description="Helical" evidence="2">
    <location>
        <begin position="153"/>
        <end position="170"/>
    </location>
</feature>
<feature type="transmembrane region" description="Helical" evidence="2">
    <location>
        <begin position="325"/>
        <end position="346"/>
    </location>
</feature>
<feature type="transmembrane region" description="Helical" evidence="2">
    <location>
        <begin position="299"/>
        <end position="319"/>
    </location>
</feature>
<accession>A0AA45KHD9</accession>
<dbReference type="Pfam" id="PF19528">
    <property type="entry name" value="DUF6056"/>
    <property type="match status" value="1"/>
</dbReference>
<evidence type="ECO:0000256" key="1">
    <source>
        <dbReference type="SAM" id="MobiDB-lite"/>
    </source>
</evidence>
<keyword evidence="2" id="KW-1133">Transmembrane helix</keyword>
<evidence type="ECO:0000313" key="4">
    <source>
        <dbReference type="Proteomes" id="UP000663608"/>
    </source>
</evidence>
<evidence type="ECO:0000313" key="3">
    <source>
        <dbReference type="EMBL" id="QSE77347.1"/>
    </source>
</evidence>
<feature type="transmembrane region" description="Helical" evidence="2">
    <location>
        <begin position="358"/>
        <end position="377"/>
    </location>
</feature>
<gene>
    <name evidence="3" type="ORF">JW886_03625</name>
</gene>
<protein>
    <submittedName>
        <fullName evidence="3">Uncharacterized protein</fullName>
    </submittedName>
</protein>
<feature type="transmembrane region" description="Helical" evidence="2">
    <location>
        <begin position="126"/>
        <end position="147"/>
    </location>
</feature>
<feature type="region of interest" description="Disordered" evidence="1">
    <location>
        <begin position="507"/>
        <end position="526"/>
    </location>
</feature>
<organism evidence="3 4">
    <name type="scientific">Lactococcus taiwanensis</name>
    <dbReference type="NCBI Taxonomy" id="1151742"/>
    <lineage>
        <taxon>Bacteria</taxon>
        <taxon>Bacillati</taxon>
        <taxon>Bacillota</taxon>
        <taxon>Bacilli</taxon>
        <taxon>Lactobacillales</taxon>
        <taxon>Streptococcaceae</taxon>
        <taxon>Lactococcus</taxon>
    </lineage>
</organism>
<evidence type="ECO:0000256" key="2">
    <source>
        <dbReference type="SAM" id="Phobius"/>
    </source>
</evidence>
<dbReference type="EMBL" id="CP070872">
    <property type="protein sequence ID" value="QSE77347.1"/>
    <property type="molecule type" value="Genomic_DNA"/>
</dbReference>
<keyword evidence="2" id="KW-0812">Transmembrane</keyword>
<feature type="transmembrane region" description="Helical" evidence="2">
    <location>
        <begin position="93"/>
        <end position="114"/>
    </location>
</feature>
<feature type="transmembrane region" description="Helical" evidence="2">
    <location>
        <begin position="7"/>
        <end position="26"/>
    </location>
</feature>
<feature type="transmembrane region" description="Helical" evidence="2">
    <location>
        <begin position="182"/>
        <end position="210"/>
    </location>
</feature>
<keyword evidence="4" id="KW-1185">Reference proteome</keyword>
<dbReference type="InterPro" id="IPR045691">
    <property type="entry name" value="DUF6056"/>
</dbReference>
<dbReference type="KEGG" id="lti:JW886_03625"/>
<name>A0AA45KHD9_9LACT</name>
<reference evidence="3 4" key="1">
    <citation type="submission" date="2021-02" db="EMBL/GenBank/DDBJ databases">
        <title>Complete genome sequence of Lactococcus lactis strain K_LL004.</title>
        <authorList>
            <person name="Kim H.B."/>
        </authorList>
    </citation>
    <scope>NUCLEOTIDE SEQUENCE [LARGE SCALE GENOMIC DNA]</scope>
    <source>
        <strain evidence="3 4">K_LL004</strain>
    </source>
</reference>
<feature type="transmembrane region" description="Helical" evidence="2">
    <location>
        <begin position="268"/>
        <end position="287"/>
    </location>
</feature>
<dbReference type="AlphaFoldDB" id="A0AA45KHD9"/>
<keyword evidence="2" id="KW-0472">Membrane</keyword>
<dbReference type="RefSeq" id="WP_205872331.1">
    <property type="nucleotide sequence ID" value="NZ_CP070872.1"/>
</dbReference>